<feature type="domain" description="Major facilitator superfamily (MFS) profile" evidence="6">
    <location>
        <begin position="1"/>
        <end position="100"/>
    </location>
</feature>
<dbReference type="Pfam" id="PF07690">
    <property type="entry name" value="MFS_1"/>
    <property type="match status" value="1"/>
</dbReference>
<keyword evidence="3" id="KW-0812">Transmembrane</keyword>
<evidence type="ECO:0000313" key="8">
    <source>
        <dbReference type="Proteomes" id="UP000593802"/>
    </source>
</evidence>
<evidence type="ECO:0000313" key="7">
    <source>
        <dbReference type="EMBL" id="BCJ88233.1"/>
    </source>
</evidence>
<name>A0A7I8DDD4_9BACL</name>
<dbReference type="AlphaFoldDB" id="A0A7I8DDD4"/>
<proteinExistence type="predicted"/>
<dbReference type="RefSeq" id="WP_200758874.1">
    <property type="nucleotide sequence ID" value="NZ_AP023366.1"/>
</dbReference>
<evidence type="ECO:0000256" key="3">
    <source>
        <dbReference type="ARBA" id="ARBA00022692"/>
    </source>
</evidence>
<keyword evidence="8" id="KW-1185">Reference proteome</keyword>
<dbReference type="GO" id="GO:0022857">
    <property type="term" value="F:transmembrane transporter activity"/>
    <property type="evidence" value="ECO:0007669"/>
    <property type="project" value="InterPro"/>
</dbReference>
<dbReference type="InterPro" id="IPR036259">
    <property type="entry name" value="MFS_trans_sf"/>
</dbReference>
<keyword evidence="5" id="KW-0472">Membrane</keyword>
<dbReference type="InterPro" id="IPR011701">
    <property type="entry name" value="MFS"/>
</dbReference>
<dbReference type="Gene3D" id="1.20.1250.20">
    <property type="entry name" value="MFS general substrate transporter like domains"/>
    <property type="match status" value="1"/>
</dbReference>
<dbReference type="KEGG" id="eff:skT53_32180"/>
<dbReference type="PROSITE" id="PS50850">
    <property type="entry name" value="MFS"/>
    <property type="match status" value="1"/>
</dbReference>
<reference evidence="7 8" key="1">
    <citation type="submission" date="2020-08" db="EMBL/GenBank/DDBJ databases">
        <title>Complete Genome Sequence of Effusibacillus dendaii Strain skT53, Isolated from Farmland soil.</title>
        <authorList>
            <person name="Konishi T."/>
            <person name="Kawasaki H."/>
        </authorList>
    </citation>
    <scope>NUCLEOTIDE SEQUENCE [LARGE SCALE GENOMIC DNA]</scope>
    <source>
        <strain evidence="8">skT53</strain>
    </source>
</reference>
<dbReference type="GO" id="GO:0005886">
    <property type="term" value="C:plasma membrane"/>
    <property type="evidence" value="ECO:0007669"/>
    <property type="project" value="UniProtKB-SubCell"/>
</dbReference>
<keyword evidence="2" id="KW-0813">Transport</keyword>
<evidence type="ECO:0000256" key="5">
    <source>
        <dbReference type="ARBA" id="ARBA00023136"/>
    </source>
</evidence>
<dbReference type="SUPFAM" id="SSF103473">
    <property type="entry name" value="MFS general substrate transporter"/>
    <property type="match status" value="1"/>
</dbReference>
<protein>
    <recommendedName>
        <fullName evidence="6">Major facilitator superfamily (MFS) profile domain-containing protein</fullName>
    </recommendedName>
</protein>
<dbReference type="Proteomes" id="UP000593802">
    <property type="component" value="Chromosome"/>
</dbReference>
<dbReference type="EMBL" id="AP023366">
    <property type="protein sequence ID" value="BCJ88233.1"/>
    <property type="molecule type" value="Genomic_DNA"/>
</dbReference>
<keyword evidence="4" id="KW-1133">Transmembrane helix</keyword>
<evidence type="ECO:0000259" key="6">
    <source>
        <dbReference type="PROSITE" id="PS50850"/>
    </source>
</evidence>
<sequence>MILFISGLFFFALQPVSHALNAEIAPEENRGAAFGMHNFISESGAVLSPVVSGVLRDSTGNWGTPLILDGVLLVASCLFVLGISTKAVQHAAGKSGTASM</sequence>
<organism evidence="7 8">
    <name type="scientific">Effusibacillus dendaii</name>
    <dbReference type="NCBI Taxonomy" id="2743772"/>
    <lineage>
        <taxon>Bacteria</taxon>
        <taxon>Bacillati</taxon>
        <taxon>Bacillota</taxon>
        <taxon>Bacilli</taxon>
        <taxon>Bacillales</taxon>
        <taxon>Alicyclobacillaceae</taxon>
        <taxon>Effusibacillus</taxon>
    </lineage>
</organism>
<evidence type="ECO:0000256" key="2">
    <source>
        <dbReference type="ARBA" id="ARBA00022448"/>
    </source>
</evidence>
<evidence type="ECO:0000256" key="1">
    <source>
        <dbReference type="ARBA" id="ARBA00004651"/>
    </source>
</evidence>
<accession>A0A7I8DDD4</accession>
<comment type="subcellular location">
    <subcellularLocation>
        <location evidence="1">Cell membrane</location>
        <topology evidence="1">Multi-pass membrane protein</topology>
    </subcellularLocation>
</comment>
<gene>
    <name evidence="7" type="ORF">skT53_32180</name>
</gene>
<dbReference type="InterPro" id="IPR020846">
    <property type="entry name" value="MFS_dom"/>
</dbReference>
<evidence type="ECO:0000256" key="4">
    <source>
        <dbReference type="ARBA" id="ARBA00022989"/>
    </source>
</evidence>